<dbReference type="Proteomes" id="UP000029964">
    <property type="component" value="Unassembled WGS sequence"/>
</dbReference>
<evidence type="ECO:0000256" key="1">
    <source>
        <dbReference type="ARBA" id="ARBA00022723"/>
    </source>
</evidence>
<comment type="caution">
    <text evidence="8">The sequence shown here is derived from an EMBL/GenBank/DDBJ whole genome shotgun (WGS) entry which is preliminary data.</text>
</comment>
<dbReference type="InterPro" id="IPR007527">
    <property type="entry name" value="Znf_SWIM"/>
</dbReference>
<keyword evidence="1" id="KW-0479">Metal-binding</keyword>
<sequence length="354" mass="37886">MADGRRHVPLSATARARRALAQYTAPSTPSASKAGSSRQTPVDLTNEQTPARGGKRKAGAEYPPGAKSKKPAATSKEDPSSSSSAAAARKGRGGDGRAAAAPAEKRLRRFRAQPPQSLDDIYDRATTQRFFVLSRTRTGTDECPGEVVELTGSTGNVYTVTIGLVPECDCPHAKKGNQCKHIIFVMAMVLKAPFHHTYQLALLSSELRDIFAAAPPIEDPSKGDGKDAGSEKRKPIEGDCPICYSELGDGKSEAIVWCRAACGQNIHQECFMTWARTKGGGDKVTCPMCRSVWEGDPGMVGKIEKSRGTVSEGYVNVADQLGISQVRGMSSRLTRILSCFAVFCSPLPLSVRII</sequence>
<dbReference type="InterPro" id="IPR013083">
    <property type="entry name" value="Znf_RING/FYVE/PHD"/>
</dbReference>
<feature type="compositionally biased region" description="Basic and acidic residues" evidence="5">
    <location>
        <begin position="219"/>
        <end position="234"/>
    </location>
</feature>
<organism evidence="8 9">
    <name type="scientific">Hapsidospora chrysogenum (strain ATCC 11550 / CBS 779.69 / DSM 880 / IAM 14645 / JCM 23072 / IMI 49137)</name>
    <name type="common">Acremonium chrysogenum</name>
    <dbReference type="NCBI Taxonomy" id="857340"/>
    <lineage>
        <taxon>Eukaryota</taxon>
        <taxon>Fungi</taxon>
        <taxon>Dikarya</taxon>
        <taxon>Ascomycota</taxon>
        <taxon>Pezizomycotina</taxon>
        <taxon>Sordariomycetes</taxon>
        <taxon>Hypocreomycetidae</taxon>
        <taxon>Hypocreales</taxon>
        <taxon>Bionectriaceae</taxon>
        <taxon>Hapsidospora</taxon>
    </lineage>
</organism>
<dbReference type="GO" id="GO:0061630">
    <property type="term" value="F:ubiquitin protein ligase activity"/>
    <property type="evidence" value="ECO:0007669"/>
    <property type="project" value="InterPro"/>
</dbReference>
<evidence type="ECO:0000256" key="4">
    <source>
        <dbReference type="PROSITE-ProRule" id="PRU00175"/>
    </source>
</evidence>
<dbReference type="STRING" id="857340.A0A086T6B6"/>
<reference evidence="9" key="1">
    <citation type="journal article" date="2014" name="Genome Announc.">
        <title>Genome sequence and annotation of Acremonium chrysogenum, producer of the beta-lactam antibiotic cephalosporin C.</title>
        <authorList>
            <person name="Terfehr D."/>
            <person name="Dahlmann T.A."/>
            <person name="Specht T."/>
            <person name="Zadra I."/>
            <person name="Kuernsteiner H."/>
            <person name="Kueck U."/>
        </authorList>
    </citation>
    <scope>NUCLEOTIDE SEQUENCE [LARGE SCALE GENOMIC DNA]</scope>
    <source>
        <strain evidence="9">ATCC 11550 / CBS 779.69 / DSM 880 / IAM 14645 / JCM 23072 / IMI 49137</strain>
    </source>
</reference>
<feature type="region of interest" description="Disordered" evidence="5">
    <location>
        <begin position="1"/>
        <end position="119"/>
    </location>
</feature>
<accession>A0A086T6B6</accession>
<keyword evidence="2 4" id="KW-0863">Zinc-finger</keyword>
<dbReference type="AlphaFoldDB" id="A0A086T6B6"/>
<gene>
    <name evidence="8" type="ORF">ACRE_043570</name>
</gene>
<dbReference type="PROSITE" id="PS50089">
    <property type="entry name" value="ZF_RING_2"/>
    <property type="match status" value="1"/>
</dbReference>
<protein>
    <submittedName>
        <fullName evidence="8">E3 ubiquitin-protein ligase Zswim2-like protein</fullName>
    </submittedName>
</protein>
<dbReference type="SUPFAM" id="SSF57850">
    <property type="entry name" value="RING/U-box"/>
    <property type="match status" value="1"/>
</dbReference>
<evidence type="ECO:0000256" key="2">
    <source>
        <dbReference type="ARBA" id="ARBA00022771"/>
    </source>
</evidence>
<proteinExistence type="predicted"/>
<dbReference type="Pfam" id="PF13639">
    <property type="entry name" value="zf-RING_2"/>
    <property type="match status" value="1"/>
</dbReference>
<keyword evidence="9" id="KW-1185">Reference proteome</keyword>
<dbReference type="PANTHER" id="PTHR21540:SF0">
    <property type="entry name" value="PHD FAMILY PROTEIN"/>
    <property type="match status" value="1"/>
</dbReference>
<dbReference type="CDD" id="cd16494">
    <property type="entry name" value="RING-CH-C4HC3_ZSWM2"/>
    <property type="match status" value="1"/>
</dbReference>
<feature type="domain" description="SWIM-type" evidence="7">
    <location>
        <begin position="158"/>
        <end position="190"/>
    </location>
</feature>
<dbReference type="SMART" id="SM00744">
    <property type="entry name" value="RINGv"/>
    <property type="match status" value="1"/>
</dbReference>
<dbReference type="HOGENOM" id="CLU_037984_0_1_1"/>
<name>A0A086T6B6_HAPC1</name>
<dbReference type="InterPro" id="IPR011016">
    <property type="entry name" value="Znf_RING-CH"/>
</dbReference>
<feature type="region of interest" description="Disordered" evidence="5">
    <location>
        <begin position="214"/>
        <end position="234"/>
    </location>
</feature>
<dbReference type="OrthoDB" id="2122982at2759"/>
<dbReference type="Gene3D" id="3.30.40.10">
    <property type="entry name" value="Zinc/RING finger domain, C3HC4 (zinc finger)"/>
    <property type="match status" value="1"/>
</dbReference>
<dbReference type="InterPro" id="IPR001841">
    <property type="entry name" value="Znf_RING"/>
</dbReference>
<feature type="compositionally biased region" description="Polar residues" evidence="5">
    <location>
        <begin position="24"/>
        <end position="49"/>
    </location>
</feature>
<evidence type="ECO:0000259" key="6">
    <source>
        <dbReference type="PROSITE" id="PS50089"/>
    </source>
</evidence>
<dbReference type="EMBL" id="JPKY01000041">
    <property type="protein sequence ID" value="KFH44898.1"/>
    <property type="molecule type" value="Genomic_DNA"/>
</dbReference>
<feature type="domain" description="RING-type" evidence="6">
    <location>
        <begin position="240"/>
        <end position="290"/>
    </location>
</feature>
<dbReference type="InterPro" id="IPR039903">
    <property type="entry name" value="Zswim2"/>
</dbReference>
<dbReference type="PROSITE" id="PS50966">
    <property type="entry name" value="ZF_SWIM"/>
    <property type="match status" value="1"/>
</dbReference>
<keyword evidence="3" id="KW-0862">Zinc</keyword>
<evidence type="ECO:0000313" key="8">
    <source>
        <dbReference type="EMBL" id="KFH44898.1"/>
    </source>
</evidence>
<evidence type="ECO:0000256" key="5">
    <source>
        <dbReference type="SAM" id="MobiDB-lite"/>
    </source>
</evidence>
<evidence type="ECO:0000259" key="7">
    <source>
        <dbReference type="PROSITE" id="PS50966"/>
    </source>
</evidence>
<dbReference type="GO" id="GO:0008270">
    <property type="term" value="F:zinc ion binding"/>
    <property type="evidence" value="ECO:0007669"/>
    <property type="project" value="UniProtKB-KW"/>
</dbReference>
<evidence type="ECO:0000313" key="9">
    <source>
        <dbReference type="Proteomes" id="UP000029964"/>
    </source>
</evidence>
<dbReference type="Pfam" id="PF04434">
    <property type="entry name" value="SWIM"/>
    <property type="match status" value="1"/>
</dbReference>
<evidence type="ECO:0000256" key="3">
    <source>
        <dbReference type="ARBA" id="ARBA00022833"/>
    </source>
</evidence>
<dbReference type="PANTHER" id="PTHR21540">
    <property type="entry name" value="RING FINGER AND SWIM DOMAIN-CONTAINING PROTEIN 2"/>
    <property type="match status" value="1"/>
</dbReference>